<dbReference type="GO" id="GO:0016020">
    <property type="term" value="C:membrane"/>
    <property type="evidence" value="ECO:0007669"/>
    <property type="project" value="UniProtKB-SubCell"/>
</dbReference>
<sequence length="316" mass="34150">MISVMFVGHLGELALASASMASSFAIVTGFSFLTGMSFALDTLCGQAFGASEDHMLGVYKQRAMLVLVLASLPIAAVWANTRAILLHLGQDPEIAAGAGTYIRWMIPALFFYGWLQCHVRFLQAQKLVVPVMLSSGATAVSHVLVCWALVYRLRLGIRGAALANAVSYLTNVSILAVYVRVSPSCKKSWMGFSFEAFHGLIPFLKLAVPSALMVCMEWWSFEVMVILSGLLPNPKLETAVLSICKDQEVVSYVATMMLILAVSVLFDGLQYVLSGIVRGCGQQKIGAFVNFIAYYLVGIPAAVVFTFKCHLGGKGL</sequence>
<dbReference type="InterPro" id="IPR002528">
    <property type="entry name" value="MATE_fam"/>
</dbReference>
<dbReference type="Pfam" id="PF01554">
    <property type="entry name" value="MatE"/>
    <property type="match status" value="2"/>
</dbReference>
<dbReference type="PANTHER" id="PTHR11206">
    <property type="entry name" value="MULTIDRUG RESISTANCE PROTEIN"/>
    <property type="match status" value="1"/>
</dbReference>
<evidence type="ECO:0000256" key="5">
    <source>
        <dbReference type="ARBA" id="ARBA00023136"/>
    </source>
</evidence>
<dbReference type="AlphaFoldDB" id="M8BS45"/>
<proteinExistence type="inferred from homology"/>
<name>M8BS45_AEGTA</name>
<dbReference type="NCBIfam" id="TIGR00797">
    <property type="entry name" value="matE"/>
    <property type="match status" value="1"/>
</dbReference>
<accession>M8BS45</accession>
<dbReference type="EnsemblPlants" id="EMT24789">
    <property type="protein sequence ID" value="EMT24789"/>
    <property type="gene ID" value="F775_19707"/>
</dbReference>
<evidence type="ECO:0000256" key="4">
    <source>
        <dbReference type="ARBA" id="ARBA00022989"/>
    </source>
</evidence>
<evidence type="ECO:0000256" key="2">
    <source>
        <dbReference type="ARBA" id="ARBA00010199"/>
    </source>
</evidence>
<evidence type="ECO:0000256" key="3">
    <source>
        <dbReference type="ARBA" id="ARBA00022692"/>
    </source>
</evidence>
<keyword evidence="3" id="KW-0812">Transmembrane</keyword>
<keyword evidence="5" id="KW-0472">Membrane</keyword>
<evidence type="ECO:0000256" key="1">
    <source>
        <dbReference type="ARBA" id="ARBA00004141"/>
    </source>
</evidence>
<comment type="similarity">
    <text evidence="2">Belongs to the multi antimicrobial extrusion (MATE) (TC 2.A.66.1) family.</text>
</comment>
<dbReference type="InterPro" id="IPR045069">
    <property type="entry name" value="MATE_euk"/>
</dbReference>
<dbReference type="CDD" id="cd13132">
    <property type="entry name" value="MATE_eukaryotic"/>
    <property type="match status" value="1"/>
</dbReference>
<evidence type="ECO:0000313" key="6">
    <source>
        <dbReference type="EnsemblPlants" id="EMT24789"/>
    </source>
</evidence>
<dbReference type="GO" id="GO:0042910">
    <property type="term" value="F:xenobiotic transmembrane transporter activity"/>
    <property type="evidence" value="ECO:0007669"/>
    <property type="project" value="InterPro"/>
</dbReference>
<dbReference type="GO" id="GO:1990961">
    <property type="term" value="P:xenobiotic detoxification by transmembrane export across the plasma membrane"/>
    <property type="evidence" value="ECO:0007669"/>
    <property type="project" value="InterPro"/>
</dbReference>
<protein>
    <submittedName>
        <fullName evidence="6">Protein TRANSPARENT TESTA 12</fullName>
    </submittedName>
</protein>
<comment type="subcellular location">
    <subcellularLocation>
        <location evidence="1">Membrane</location>
        <topology evidence="1">Multi-pass membrane protein</topology>
    </subcellularLocation>
</comment>
<reference evidence="6" key="1">
    <citation type="submission" date="2015-06" db="UniProtKB">
        <authorList>
            <consortium name="EnsemblPlants"/>
        </authorList>
    </citation>
    <scope>IDENTIFICATION</scope>
</reference>
<keyword evidence="4" id="KW-1133">Transmembrane helix</keyword>
<dbReference type="GO" id="GO:0015297">
    <property type="term" value="F:antiporter activity"/>
    <property type="evidence" value="ECO:0007669"/>
    <property type="project" value="InterPro"/>
</dbReference>
<organism evidence="6">
    <name type="scientific">Aegilops tauschii</name>
    <name type="common">Tausch's goatgrass</name>
    <name type="synonym">Aegilops squarrosa</name>
    <dbReference type="NCBI Taxonomy" id="37682"/>
    <lineage>
        <taxon>Eukaryota</taxon>
        <taxon>Viridiplantae</taxon>
        <taxon>Streptophyta</taxon>
        <taxon>Embryophyta</taxon>
        <taxon>Tracheophyta</taxon>
        <taxon>Spermatophyta</taxon>
        <taxon>Magnoliopsida</taxon>
        <taxon>Liliopsida</taxon>
        <taxon>Poales</taxon>
        <taxon>Poaceae</taxon>
        <taxon>BOP clade</taxon>
        <taxon>Pooideae</taxon>
        <taxon>Triticodae</taxon>
        <taxon>Triticeae</taxon>
        <taxon>Triticinae</taxon>
        <taxon>Aegilops</taxon>
    </lineage>
</organism>